<accession>A0A8T1CNM4</accession>
<organism evidence="1 2">
    <name type="scientific">Phytophthora cactorum</name>
    <dbReference type="NCBI Taxonomy" id="29920"/>
    <lineage>
        <taxon>Eukaryota</taxon>
        <taxon>Sar</taxon>
        <taxon>Stramenopiles</taxon>
        <taxon>Oomycota</taxon>
        <taxon>Peronosporomycetes</taxon>
        <taxon>Peronosporales</taxon>
        <taxon>Peronosporaceae</taxon>
        <taxon>Phytophthora</taxon>
    </lineage>
</organism>
<dbReference type="EMBL" id="RCMK01000500">
    <property type="protein sequence ID" value="KAG2925046.1"/>
    <property type="molecule type" value="Genomic_DNA"/>
</dbReference>
<proteinExistence type="predicted"/>
<gene>
    <name evidence="1" type="ORF">PC117_g15240</name>
</gene>
<comment type="caution">
    <text evidence="1">The sequence shown here is derived from an EMBL/GenBank/DDBJ whole genome shotgun (WGS) entry which is preliminary data.</text>
</comment>
<sequence>MTGLIECSNCTPVDFISASLSQPPNRPYVHSSGVPTIAKDLWGVSGSTQVAAAW</sequence>
<name>A0A8T1CNM4_9STRA</name>
<reference evidence="1" key="1">
    <citation type="submission" date="2018-10" db="EMBL/GenBank/DDBJ databases">
        <title>Effector identification in a new, highly contiguous assembly of the strawberry crown rot pathogen Phytophthora cactorum.</title>
        <authorList>
            <person name="Armitage A.D."/>
            <person name="Nellist C.F."/>
            <person name="Bates H."/>
            <person name="Vickerstaff R.J."/>
            <person name="Harrison R.J."/>
        </authorList>
    </citation>
    <scope>NUCLEOTIDE SEQUENCE</scope>
    <source>
        <strain evidence="1">4040</strain>
    </source>
</reference>
<protein>
    <submittedName>
        <fullName evidence="1">Uncharacterized protein</fullName>
    </submittedName>
</protein>
<evidence type="ECO:0000313" key="1">
    <source>
        <dbReference type="EMBL" id="KAG2925046.1"/>
    </source>
</evidence>
<dbReference type="AlphaFoldDB" id="A0A8T1CNM4"/>
<dbReference type="Proteomes" id="UP000736787">
    <property type="component" value="Unassembled WGS sequence"/>
</dbReference>
<evidence type="ECO:0000313" key="2">
    <source>
        <dbReference type="Proteomes" id="UP000736787"/>
    </source>
</evidence>